<dbReference type="InterPro" id="IPR042510">
    <property type="entry name" value="CIP2A"/>
</dbReference>
<comment type="caution">
    <text evidence="2">The sequence shown here is derived from an EMBL/GenBank/DDBJ whole genome shotgun (WGS) entry which is preliminary data.</text>
</comment>
<accession>A0A6G0TG18</accession>
<sequence>MDHLISPSFHNHLKNFIIASKQYVYCHDESSLNGVLCSLQILGQLSNECIFNSQDTLRHEFYINLYELMRNTNDDSEIMWAAVNFLQSIVKQGLFHNTILNNDELTLILTKLLKDELTLDKKIKILKLLLELTYRKKLQWQESHSFELISLLIKWISTEDKDLISFSLGVLVNVCSKNKFAMFTLVKCTNSKSFMRLLLKLQSNDVFIKVQVYKLLLILEHASGQIPHVDVNNLIDVTFVVLEEGLKQKNVFVLRHAVDFFIDISEHSCWKNSVLEYEGYKTNLIKILESVNNFKNIEKTHDNYHIILQNVDLVLQFVHHIIQFKNEDLIILYPKIIIYILHWTQFSNLHEQSMSILQTIIINVRSYSAYMDQTLQCDIYENLEKSLYVLLMILFEPNKNVENDDFNLCTWNKYAICLRLLQEMLKMQNLYEIIEEKLNISSLQSLFHSLILIDINNLNNLQNITFVYIEALCFLSELVAKNPTWMSLYSEILNQKHVYRVLAFIIYKGSKIMKQKVLDLITKFSQQSTLMLSDCLEEIEQLSLTKVKNIKTINSEETEIKPICTFAQEEQIQAFINKLENIFNSNEIPSIKTSNVISLYQHKMNTLKQTEVWLKQSLDNASEEVTRLNYRIVCLNSESMQLNQMLLNNHKEIEELTIENENLKKKLNDTTEQFTTTSNNFAKLSRNYESKRQIIQEQNSSIKNLEKQLEELRLESDEIKANLLDQLKNEKAENKIQVSKLEQQLTEKQSIINEKTEEINNKISFIKNLENIGLEKDKDITDLRKQLQEQHRVREMISQMLAATSSKP</sequence>
<dbReference type="SUPFAM" id="SSF48371">
    <property type="entry name" value="ARM repeat"/>
    <property type="match status" value="1"/>
</dbReference>
<proteinExistence type="predicted"/>
<dbReference type="PANTHER" id="PTHR23161:SF2">
    <property type="entry name" value="PROTEIN CIP2A"/>
    <property type="match status" value="1"/>
</dbReference>
<dbReference type="PANTHER" id="PTHR23161">
    <property type="entry name" value="PROTEIN CIP2A"/>
    <property type="match status" value="1"/>
</dbReference>
<evidence type="ECO:0000313" key="2">
    <source>
        <dbReference type="EMBL" id="KAE9532344.1"/>
    </source>
</evidence>
<dbReference type="AlphaFoldDB" id="A0A6G0TG18"/>
<name>A0A6G0TG18_APHGL</name>
<evidence type="ECO:0000256" key="1">
    <source>
        <dbReference type="SAM" id="Coils"/>
    </source>
</evidence>
<organism evidence="2 3">
    <name type="scientific">Aphis glycines</name>
    <name type="common">Soybean aphid</name>
    <dbReference type="NCBI Taxonomy" id="307491"/>
    <lineage>
        <taxon>Eukaryota</taxon>
        <taxon>Metazoa</taxon>
        <taxon>Ecdysozoa</taxon>
        <taxon>Arthropoda</taxon>
        <taxon>Hexapoda</taxon>
        <taxon>Insecta</taxon>
        <taxon>Pterygota</taxon>
        <taxon>Neoptera</taxon>
        <taxon>Paraneoptera</taxon>
        <taxon>Hemiptera</taxon>
        <taxon>Sternorrhyncha</taxon>
        <taxon>Aphidomorpha</taxon>
        <taxon>Aphidoidea</taxon>
        <taxon>Aphididae</taxon>
        <taxon>Aphidini</taxon>
        <taxon>Aphis</taxon>
        <taxon>Aphis</taxon>
    </lineage>
</organism>
<dbReference type="InterPro" id="IPR016024">
    <property type="entry name" value="ARM-type_fold"/>
</dbReference>
<feature type="coiled-coil region" evidence="1">
    <location>
        <begin position="618"/>
        <end position="758"/>
    </location>
</feature>
<protein>
    <submittedName>
        <fullName evidence="2">Uncharacterized protein</fullName>
    </submittedName>
</protein>
<reference evidence="2 3" key="1">
    <citation type="submission" date="2019-08" db="EMBL/GenBank/DDBJ databases">
        <title>The genome of the soybean aphid Biotype 1, its phylome, world population structure and adaptation to the North American continent.</title>
        <authorList>
            <person name="Giordano R."/>
            <person name="Donthu R.K."/>
            <person name="Hernandez A.G."/>
            <person name="Wright C.L."/>
            <person name="Zimin A.V."/>
        </authorList>
    </citation>
    <scope>NUCLEOTIDE SEQUENCE [LARGE SCALE GENOMIC DNA]</scope>
    <source>
        <tissue evidence="2">Whole aphids</tissue>
    </source>
</reference>
<keyword evidence="3" id="KW-1185">Reference proteome</keyword>
<keyword evidence="1" id="KW-0175">Coiled coil</keyword>
<dbReference type="OrthoDB" id="73401at2759"/>
<dbReference type="EMBL" id="VYZN01000039">
    <property type="protein sequence ID" value="KAE9532344.1"/>
    <property type="molecule type" value="Genomic_DNA"/>
</dbReference>
<gene>
    <name evidence="2" type="ORF">AGLY_009967</name>
</gene>
<dbReference type="Proteomes" id="UP000475862">
    <property type="component" value="Unassembled WGS sequence"/>
</dbReference>
<evidence type="ECO:0000313" key="3">
    <source>
        <dbReference type="Proteomes" id="UP000475862"/>
    </source>
</evidence>